<comment type="caution">
    <text evidence="2">The sequence shown here is derived from an EMBL/GenBank/DDBJ whole genome shotgun (WGS) entry which is preliminary data.</text>
</comment>
<dbReference type="Proteomes" id="UP000813824">
    <property type="component" value="Unassembled WGS sequence"/>
</dbReference>
<evidence type="ECO:0000313" key="2">
    <source>
        <dbReference type="EMBL" id="KAH8107646.1"/>
    </source>
</evidence>
<feature type="compositionally biased region" description="Acidic residues" evidence="1">
    <location>
        <begin position="310"/>
        <end position="321"/>
    </location>
</feature>
<feature type="compositionally biased region" description="Polar residues" evidence="1">
    <location>
        <begin position="413"/>
        <end position="425"/>
    </location>
</feature>
<feature type="compositionally biased region" description="Low complexity" evidence="1">
    <location>
        <begin position="522"/>
        <end position="543"/>
    </location>
</feature>
<dbReference type="AlphaFoldDB" id="A0A8K0XVC1"/>
<feature type="region of interest" description="Disordered" evidence="1">
    <location>
        <begin position="176"/>
        <end position="223"/>
    </location>
</feature>
<reference evidence="2" key="1">
    <citation type="journal article" date="2021" name="New Phytol.">
        <title>Evolutionary innovations through gain and loss of genes in the ectomycorrhizal Boletales.</title>
        <authorList>
            <person name="Wu G."/>
            <person name="Miyauchi S."/>
            <person name="Morin E."/>
            <person name="Kuo A."/>
            <person name="Drula E."/>
            <person name="Varga T."/>
            <person name="Kohler A."/>
            <person name="Feng B."/>
            <person name="Cao Y."/>
            <person name="Lipzen A."/>
            <person name="Daum C."/>
            <person name="Hundley H."/>
            <person name="Pangilinan J."/>
            <person name="Johnson J."/>
            <person name="Barry K."/>
            <person name="LaButti K."/>
            <person name="Ng V."/>
            <person name="Ahrendt S."/>
            <person name="Min B."/>
            <person name="Choi I.G."/>
            <person name="Park H."/>
            <person name="Plett J.M."/>
            <person name="Magnuson J."/>
            <person name="Spatafora J.W."/>
            <person name="Nagy L.G."/>
            <person name="Henrissat B."/>
            <person name="Grigoriev I.V."/>
            <person name="Yang Z.L."/>
            <person name="Xu J."/>
            <person name="Martin F.M."/>
        </authorList>
    </citation>
    <scope>NUCLEOTIDE SEQUENCE</scope>
    <source>
        <strain evidence="2">KKN 215</strain>
    </source>
</reference>
<dbReference type="EMBL" id="JAEVFJ010000001">
    <property type="protein sequence ID" value="KAH8107646.1"/>
    <property type="molecule type" value="Genomic_DNA"/>
</dbReference>
<feature type="region of interest" description="Disordered" evidence="1">
    <location>
        <begin position="360"/>
        <end position="575"/>
    </location>
</feature>
<feature type="region of interest" description="Disordered" evidence="1">
    <location>
        <begin position="109"/>
        <end position="156"/>
    </location>
</feature>
<organism evidence="2 3">
    <name type="scientific">Cristinia sonorae</name>
    <dbReference type="NCBI Taxonomy" id="1940300"/>
    <lineage>
        <taxon>Eukaryota</taxon>
        <taxon>Fungi</taxon>
        <taxon>Dikarya</taxon>
        <taxon>Basidiomycota</taxon>
        <taxon>Agaricomycotina</taxon>
        <taxon>Agaricomycetes</taxon>
        <taxon>Agaricomycetidae</taxon>
        <taxon>Agaricales</taxon>
        <taxon>Pleurotineae</taxon>
        <taxon>Stephanosporaceae</taxon>
        <taxon>Cristinia</taxon>
    </lineage>
</organism>
<feature type="region of interest" description="Disordered" evidence="1">
    <location>
        <begin position="273"/>
        <end position="321"/>
    </location>
</feature>
<feature type="region of interest" description="Disordered" evidence="1">
    <location>
        <begin position="330"/>
        <end position="349"/>
    </location>
</feature>
<feature type="compositionally biased region" description="Low complexity" evidence="1">
    <location>
        <begin position="283"/>
        <end position="297"/>
    </location>
</feature>
<protein>
    <submittedName>
        <fullName evidence="2">Uncharacterized protein</fullName>
    </submittedName>
</protein>
<dbReference type="OrthoDB" id="3067719at2759"/>
<feature type="compositionally biased region" description="Basic and acidic residues" evidence="1">
    <location>
        <begin position="455"/>
        <end position="481"/>
    </location>
</feature>
<evidence type="ECO:0000313" key="3">
    <source>
        <dbReference type="Proteomes" id="UP000813824"/>
    </source>
</evidence>
<proteinExistence type="predicted"/>
<accession>A0A8K0XVC1</accession>
<evidence type="ECO:0000256" key="1">
    <source>
        <dbReference type="SAM" id="MobiDB-lite"/>
    </source>
</evidence>
<keyword evidence="3" id="KW-1185">Reference proteome</keyword>
<name>A0A8K0XVC1_9AGAR</name>
<sequence length="635" mass="68139">MQKQMGSGEEKAKWRDMPAGRNLRMGECLEAFACASWRARPHASLVHGPGEKVLLLAHLRSDTRAVSSLEPSTASLAPPFLCTDSDHQLIRPTVPLPLAQISDILHTSLPNSPSSFAPSHRPDLHTPSPSPRKNRVRGTYSPQHSPVLITRTLSPNRAKPTLAMSIQIHAPAPIMSSHLPQSHRSSSRSRSRPSSPLSVATQLPLASPLTRPPMTRPPSRSERLLRDTLRKAEEQERLANLAALPSPSLLGGFSSPSLAPAFVLNPKSCAPAPHARRHVRRNTSSSSATDASFGSTDYFKSPQPPAVDAFDPEDEDDDEVDEQGWLWRTRSATSASSSSSVHLTGQSQTQTQGYYYASRTGLARQNSTDKVPSGYSRSRAHTDPTGGEKISGMSPPGGDLVYGTPGSPRAALQRSSKSAPNVSRPSHSKRPSAEFITHENGLLMKENSTVTPHEAVLRSRLEGVLRGAKQQERNAKSRERGGSGSGDSMASSRNLSGEGDFFFGGDAQYVSSPVAEHEPKRSSISSPSAATTTRTPSSTHTARQTSSPRGRPQRLNNNSLLTPPPTPPSPFNAHTAAAQCRAMDGYVSFANIEGLGVPDGEDGDGEEEAGRSARWLKWLNVGRGRSDSTGSVPGR</sequence>
<gene>
    <name evidence="2" type="ORF">BXZ70DRAFT_1013488</name>
</gene>